<dbReference type="Gene3D" id="3.40.190.10">
    <property type="entry name" value="Periplasmic binding protein-like II"/>
    <property type="match status" value="1"/>
</dbReference>
<accession>A0A0E3BRZ9</accession>
<proteinExistence type="inferred from homology"/>
<dbReference type="InterPro" id="IPR042100">
    <property type="entry name" value="Bug_dom1"/>
</dbReference>
<sequence length="330" mass="34782">MSYRFSRRLSLLAVAAPAVVALAVCGAAQAQDNWPSKPITLIVPFPPGGPTDMVARVLAQQVGQQLGQSVIVDNRPGANGNIGNALVAKAPADGYTVLYNTSSIALSSLLYKKMSYDVTRDLRPVALTAVVPLGLVVNPKVPANTVQELVKYAQEHKGKLSYGSAGNGNVTHLAAFQVVQHYSLDASHVPYKGSAPADVDLVAGQIDFMTDTINSVAPFIKDGRLRLLAVSTAARIPNFPNAPTLAESGMTGFEAGAWQGVMVPAKTPVAVVERLNAELMKALKDPGVLEKLRVQGAEPLGSTPKAYGDYIQSEIKRWAGVVKSTGVSLD</sequence>
<dbReference type="PIRSF" id="PIRSF017082">
    <property type="entry name" value="YflP"/>
    <property type="match status" value="1"/>
</dbReference>
<dbReference type="Pfam" id="PF03401">
    <property type="entry name" value="TctC"/>
    <property type="match status" value="1"/>
</dbReference>
<comment type="caution">
    <text evidence="3">The sequence shown here is derived from an EMBL/GenBank/DDBJ whole genome shotgun (WGS) entry which is preliminary data.</text>
</comment>
<dbReference type="PANTHER" id="PTHR42928:SF5">
    <property type="entry name" value="BLR1237 PROTEIN"/>
    <property type="match status" value="1"/>
</dbReference>
<keyword evidence="4" id="KW-1185">Reference proteome</keyword>
<dbReference type="EMBL" id="AWTP01000122">
    <property type="protein sequence ID" value="KGH08673.1"/>
    <property type="molecule type" value="Genomic_DNA"/>
</dbReference>
<reference evidence="3 4" key="1">
    <citation type="submission" date="2013-09" db="EMBL/GenBank/DDBJ databases">
        <title>High correlation between genotypes and phenotypes of environmental bacteria Comamonas testosteroni strains.</title>
        <authorList>
            <person name="Liu L."/>
            <person name="Zhu W."/>
            <person name="Xia X."/>
            <person name="Xu B."/>
            <person name="Luo M."/>
            <person name="Wang G."/>
        </authorList>
    </citation>
    <scope>NUCLEOTIDE SEQUENCE [LARGE SCALE GENOMIC DNA]</scope>
    <source>
        <strain evidence="3 4">DF2</strain>
    </source>
</reference>
<organism evidence="3 4">
    <name type="scientific">Comamonas thiooxydans</name>
    <dbReference type="NCBI Taxonomy" id="363952"/>
    <lineage>
        <taxon>Bacteria</taxon>
        <taxon>Pseudomonadati</taxon>
        <taxon>Pseudomonadota</taxon>
        <taxon>Betaproteobacteria</taxon>
        <taxon>Burkholderiales</taxon>
        <taxon>Comamonadaceae</taxon>
        <taxon>Comamonas</taxon>
    </lineage>
</organism>
<evidence type="ECO:0000256" key="2">
    <source>
        <dbReference type="SAM" id="SignalP"/>
    </source>
</evidence>
<evidence type="ECO:0000313" key="4">
    <source>
        <dbReference type="Proteomes" id="UP000029549"/>
    </source>
</evidence>
<evidence type="ECO:0000256" key="1">
    <source>
        <dbReference type="ARBA" id="ARBA00006987"/>
    </source>
</evidence>
<dbReference type="Proteomes" id="UP000029549">
    <property type="component" value="Unassembled WGS sequence"/>
</dbReference>
<evidence type="ECO:0000313" key="3">
    <source>
        <dbReference type="EMBL" id="KGH08673.1"/>
    </source>
</evidence>
<feature type="chain" id="PRO_5002409329" evidence="2">
    <location>
        <begin position="31"/>
        <end position="330"/>
    </location>
</feature>
<feature type="signal peptide" evidence="2">
    <location>
        <begin position="1"/>
        <end position="30"/>
    </location>
</feature>
<dbReference type="InterPro" id="IPR005064">
    <property type="entry name" value="BUG"/>
</dbReference>
<keyword evidence="2" id="KW-0732">Signal</keyword>
<comment type="similarity">
    <text evidence="1">Belongs to the UPF0065 (bug) family.</text>
</comment>
<dbReference type="AlphaFoldDB" id="A0A0E3BRZ9"/>
<dbReference type="RefSeq" id="WP_034395288.1">
    <property type="nucleotide sequence ID" value="NZ_AWTM01000098.1"/>
</dbReference>
<name>A0A0E3BRZ9_9BURK</name>
<gene>
    <name evidence="3" type="ORF">P608_17270</name>
</gene>
<dbReference type="Gene3D" id="3.40.190.150">
    <property type="entry name" value="Bordetella uptake gene, domain 1"/>
    <property type="match status" value="1"/>
</dbReference>
<dbReference type="PANTHER" id="PTHR42928">
    <property type="entry name" value="TRICARBOXYLATE-BINDING PROTEIN"/>
    <property type="match status" value="1"/>
</dbReference>
<protein>
    <submittedName>
        <fullName evidence="3">MFS transporter</fullName>
    </submittedName>
</protein>
<dbReference type="SUPFAM" id="SSF53850">
    <property type="entry name" value="Periplasmic binding protein-like II"/>
    <property type="match status" value="1"/>
</dbReference>
<dbReference type="CDD" id="cd13578">
    <property type="entry name" value="PBP2_Bug27"/>
    <property type="match status" value="1"/>
</dbReference>